<dbReference type="AlphaFoldDB" id="A0A0A1GXA1"/>
<dbReference type="Proteomes" id="UP000031620">
    <property type="component" value="Chromosome"/>
</dbReference>
<evidence type="ECO:0000313" key="2">
    <source>
        <dbReference type="Proteomes" id="UP000031620"/>
    </source>
</evidence>
<evidence type="ECO:0008006" key="3">
    <source>
        <dbReference type="Google" id="ProtNLM"/>
    </source>
</evidence>
<protein>
    <recommendedName>
        <fullName evidence="3">Terminase</fullName>
    </recommendedName>
</protein>
<dbReference type="KEGG" id="lho:LOOC260_109800"/>
<dbReference type="HOGENOM" id="CLU_166894_0_0_9"/>
<sequence>MTLSNVEKYFREKSDPENYILQEKISRYLNLRKIYNKLDNTIKADGVVIVVENGSQKYVKLNPAIAEKQKLNVQLLDLERTIYSSINIVSKSHPKSPPNESKGGLV</sequence>
<accession>A0A0A1GXA1</accession>
<reference evidence="1 2" key="1">
    <citation type="submission" date="2014-11" db="EMBL/GenBank/DDBJ databases">
        <title>Complete genome sequence and analysis of Lactobacillus hokkaidonensis LOOC260T.</title>
        <authorList>
            <person name="Tanizawa Y."/>
            <person name="Tohno M."/>
            <person name="Kaminuma E."/>
            <person name="Nakamura Y."/>
            <person name="Arita M."/>
        </authorList>
    </citation>
    <scope>NUCLEOTIDE SEQUENCE [LARGE SCALE GENOMIC DNA]</scope>
    <source>
        <strain evidence="1 2">LOOC260</strain>
    </source>
</reference>
<dbReference type="EMBL" id="AP014680">
    <property type="protein sequence ID" value="BAP85519.1"/>
    <property type="molecule type" value="Genomic_DNA"/>
</dbReference>
<evidence type="ECO:0000313" key="1">
    <source>
        <dbReference type="EMBL" id="BAP85519.1"/>
    </source>
</evidence>
<name>A0A0A1GXA1_9LACO</name>
<dbReference type="RefSeq" id="WP_137597130.1">
    <property type="nucleotide sequence ID" value="NZ_AP014680.1"/>
</dbReference>
<organism evidence="1 2">
    <name type="scientific">Paucilactobacillus hokkaidonensis JCM 18461</name>
    <dbReference type="NCBI Taxonomy" id="1291742"/>
    <lineage>
        <taxon>Bacteria</taxon>
        <taxon>Bacillati</taxon>
        <taxon>Bacillota</taxon>
        <taxon>Bacilli</taxon>
        <taxon>Lactobacillales</taxon>
        <taxon>Lactobacillaceae</taxon>
        <taxon>Paucilactobacillus</taxon>
    </lineage>
</organism>
<dbReference type="STRING" id="1291742.LOOC260_109800"/>
<proteinExistence type="predicted"/>
<gene>
    <name evidence="1" type="ORF">LOOC260_109800</name>
</gene>